<proteinExistence type="predicted"/>
<feature type="region of interest" description="Disordered" evidence="1">
    <location>
        <begin position="1"/>
        <end position="24"/>
    </location>
</feature>
<reference evidence="2 3" key="1">
    <citation type="journal article" date="2021" name="Commun. Biol.">
        <title>The genome of Shorea leprosula (Dipterocarpaceae) highlights the ecological relevance of drought in aseasonal tropical rainforests.</title>
        <authorList>
            <person name="Ng K.K.S."/>
            <person name="Kobayashi M.J."/>
            <person name="Fawcett J.A."/>
            <person name="Hatakeyama M."/>
            <person name="Paape T."/>
            <person name="Ng C.H."/>
            <person name="Ang C.C."/>
            <person name="Tnah L.H."/>
            <person name="Lee C.T."/>
            <person name="Nishiyama T."/>
            <person name="Sese J."/>
            <person name="O'Brien M.J."/>
            <person name="Copetti D."/>
            <person name="Mohd Noor M.I."/>
            <person name="Ong R.C."/>
            <person name="Putra M."/>
            <person name="Sireger I.Z."/>
            <person name="Indrioko S."/>
            <person name="Kosugi Y."/>
            <person name="Izuno A."/>
            <person name="Isagi Y."/>
            <person name="Lee S.L."/>
            <person name="Shimizu K.K."/>
        </authorList>
    </citation>
    <scope>NUCLEOTIDE SEQUENCE [LARGE SCALE GENOMIC DNA]</scope>
    <source>
        <strain evidence="2">214</strain>
    </source>
</reference>
<dbReference type="EMBL" id="BPVZ01000185">
    <property type="protein sequence ID" value="GKV44731.1"/>
    <property type="molecule type" value="Genomic_DNA"/>
</dbReference>
<dbReference type="Proteomes" id="UP001054252">
    <property type="component" value="Unassembled WGS sequence"/>
</dbReference>
<organism evidence="2 3">
    <name type="scientific">Rubroshorea leprosula</name>
    <dbReference type="NCBI Taxonomy" id="152421"/>
    <lineage>
        <taxon>Eukaryota</taxon>
        <taxon>Viridiplantae</taxon>
        <taxon>Streptophyta</taxon>
        <taxon>Embryophyta</taxon>
        <taxon>Tracheophyta</taxon>
        <taxon>Spermatophyta</taxon>
        <taxon>Magnoliopsida</taxon>
        <taxon>eudicotyledons</taxon>
        <taxon>Gunneridae</taxon>
        <taxon>Pentapetalae</taxon>
        <taxon>rosids</taxon>
        <taxon>malvids</taxon>
        <taxon>Malvales</taxon>
        <taxon>Dipterocarpaceae</taxon>
        <taxon>Rubroshorea</taxon>
    </lineage>
</organism>
<dbReference type="AlphaFoldDB" id="A0AAV5M4T6"/>
<sequence>MDPSWFKEPKRGFEGTQRLGSREPNAWVRGNPTLGFYLTWVWNPVGSSLGSLEPAVVPWNLALGFQSTQR</sequence>
<comment type="caution">
    <text evidence="2">The sequence shown here is derived from an EMBL/GenBank/DDBJ whole genome shotgun (WGS) entry which is preliminary data.</text>
</comment>
<name>A0AAV5M4T6_9ROSI</name>
<keyword evidence="3" id="KW-1185">Reference proteome</keyword>
<protein>
    <submittedName>
        <fullName evidence="2">Uncharacterized protein</fullName>
    </submittedName>
</protein>
<evidence type="ECO:0000313" key="3">
    <source>
        <dbReference type="Proteomes" id="UP001054252"/>
    </source>
</evidence>
<gene>
    <name evidence="2" type="ORF">SLEP1_g51890</name>
</gene>
<accession>A0AAV5M4T6</accession>
<evidence type="ECO:0000256" key="1">
    <source>
        <dbReference type="SAM" id="MobiDB-lite"/>
    </source>
</evidence>
<feature type="compositionally biased region" description="Basic and acidic residues" evidence="1">
    <location>
        <begin position="1"/>
        <end position="13"/>
    </location>
</feature>
<evidence type="ECO:0000313" key="2">
    <source>
        <dbReference type="EMBL" id="GKV44731.1"/>
    </source>
</evidence>